<reference evidence="1" key="1">
    <citation type="journal article" date="2015" name="Nature">
        <title>Complex archaea that bridge the gap between prokaryotes and eukaryotes.</title>
        <authorList>
            <person name="Spang A."/>
            <person name="Saw J.H."/>
            <person name="Jorgensen S.L."/>
            <person name="Zaremba-Niedzwiedzka K."/>
            <person name="Martijn J."/>
            <person name="Lind A.E."/>
            <person name="van Eijk R."/>
            <person name="Schleper C."/>
            <person name="Guy L."/>
            <person name="Ettema T.J."/>
        </authorList>
    </citation>
    <scope>NUCLEOTIDE SEQUENCE</scope>
</reference>
<name>A0A0F9IN77_9ZZZZ</name>
<evidence type="ECO:0000313" key="1">
    <source>
        <dbReference type="EMBL" id="KKM21269.1"/>
    </source>
</evidence>
<gene>
    <name evidence="1" type="ORF">LCGC14_1637130</name>
</gene>
<sequence length="122" mass="14540">MTTNANWTMRLRQQRHVRSCGLACVAIIANQPYNAVLQDYEDLSDEPTYWEWWDERKVWSLNYGTNTMNLHDMLAHYGVQSNKQRISYSGRDCLPDLSILTIHLRQEAWNGIKTTFWHWKVH</sequence>
<comment type="caution">
    <text evidence="1">The sequence shown here is derived from an EMBL/GenBank/DDBJ whole genome shotgun (WGS) entry which is preliminary data.</text>
</comment>
<dbReference type="AlphaFoldDB" id="A0A0F9IN77"/>
<protein>
    <recommendedName>
        <fullName evidence="2">Peptidase C39 domain-containing protein</fullName>
    </recommendedName>
</protein>
<dbReference type="EMBL" id="LAZR01013586">
    <property type="protein sequence ID" value="KKM21269.1"/>
    <property type="molecule type" value="Genomic_DNA"/>
</dbReference>
<organism evidence="1">
    <name type="scientific">marine sediment metagenome</name>
    <dbReference type="NCBI Taxonomy" id="412755"/>
    <lineage>
        <taxon>unclassified sequences</taxon>
        <taxon>metagenomes</taxon>
        <taxon>ecological metagenomes</taxon>
    </lineage>
</organism>
<accession>A0A0F9IN77</accession>
<proteinExistence type="predicted"/>
<evidence type="ECO:0008006" key="2">
    <source>
        <dbReference type="Google" id="ProtNLM"/>
    </source>
</evidence>